<evidence type="ECO:0000313" key="1">
    <source>
        <dbReference type="EMBL" id="EDO15709.1"/>
    </source>
</evidence>
<dbReference type="GO" id="GO:0030332">
    <property type="term" value="F:cyclin binding"/>
    <property type="evidence" value="ECO:0007669"/>
    <property type="project" value="TreeGrafter"/>
</dbReference>
<evidence type="ECO:0008006" key="3">
    <source>
        <dbReference type="Google" id="ProtNLM"/>
    </source>
</evidence>
<organism evidence="2">
    <name type="scientific">Vanderwaltozyma polyspora (strain ATCC 22028 / DSM 70294 / BCRC 21397 / CBS 2163 / NBRC 10782 / NRRL Y-8283 / UCD 57-17)</name>
    <name type="common">Kluyveromyces polysporus</name>
    <dbReference type="NCBI Taxonomy" id="436907"/>
    <lineage>
        <taxon>Eukaryota</taxon>
        <taxon>Fungi</taxon>
        <taxon>Dikarya</taxon>
        <taxon>Ascomycota</taxon>
        <taxon>Saccharomycotina</taxon>
        <taxon>Saccharomycetes</taxon>
        <taxon>Saccharomycetales</taxon>
        <taxon>Saccharomycetaceae</taxon>
        <taxon>Vanderwaltozyma</taxon>
    </lineage>
</organism>
<dbReference type="FunCoup" id="A7TPW1">
    <property type="interactions" value="48"/>
</dbReference>
<dbReference type="PhylomeDB" id="A7TPW1"/>
<accession>A7TPW1</accession>
<gene>
    <name evidence="1" type="ORF">Kpol_1000p21</name>
</gene>
<dbReference type="InterPro" id="IPR019193">
    <property type="entry name" value="UBQ-conj_enz_E2-bd_prot"/>
</dbReference>
<dbReference type="OrthoDB" id="386949at2759"/>
<name>A7TPW1_VANPO</name>
<dbReference type="GO" id="GO:0005634">
    <property type="term" value="C:nucleus"/>
    <property type="evidence" value="ECO:0007669"/>
    <property type="project" value="TreeGrafter"/>
</dbReference>
<dbReference type="PANTHER" id="PTHR31531">
    <property type="entry name" value="E3 UBIQUITIN-PROTEIN LIGASE E3D FAMILY MEMBER"/>
    <property type="match status" value="1"/>
</dbReference>
<dbReference type="RefSeq" id="XP_001643567.1">
    <property type="nucleotide sequence ID" value="XM_001643517.1"/>
</dbReference>
<dbReference type="GO" id="GO:0043161">
    <property type="term" value="P:proteasome-mediated ubiquitin-dependent protein catabolic process"/>
    <property type="evidence" value="ECO:0007669"/>
    <property type="project" value="TreeGrafter"/>
</dbReference>
<dbReference type="GO" id="GO:0000151">
    <property type="term" value="C:ubiquitin ligase complex"/>
    <property type="evidence" value="ECO:0007669"/>
    <property type="project" value="TreeGrafter"/>
</dbReference>
<protein>
    <recommendedName>
        <fullName evidence="3">Ubiquitin-conjugating enzyme E2C-binding protein</fullName>
    </recommendedName>
</protein>
<dbReference type="KEGG" id="vpo:Kpol_1000p21"/>
<dbReference type="PANTHER" id="PTHR31531:SF2">
    <property type="entry name" value="E3 UBIQUITIN-PROTEIN LIGASE E3D"/>
    <property type="match status" value="1"/>
</dbReference>
<dbReference type="GeneID" id="5543799"/>
<dbReference type="GO" id="GO:0061630">
    <property type="term" value="F:ubiquitin protein ligase activity"/>
    <property type="evidence" value="ECO:0007669"/>
    <property type="project" value="TreeGrafter"/>
</dbReference>
<proteinExistence type="predicted"/>
<evidence type="ECO:0000313" key="2">
    <source>
        <dbReference type="Proteomes" id="UP000000267"/>
    </source>
</evidence>
<dbReference type="OMA" id="QAMKVFY"/>
<dbReference type="GO" id="GO:0051865">
    <property type="term" value="P:protein autoubiquitination"/>
    <property type="evidence" value="ECO:0007669"/>
    <property type="project" value="TreeGrafter"/>
</dbReference>
<dbReference type="GO" id="GO:0000209">
    <property type="term" value="P:protein polyubiquitination"/>
    <property type="evidence" value="ECO:0007669"/>
    <property type="project" value="TreeGrafter"/>
</dbReference>
<dbReference type="InParanoid" id="A7TPW1"/>
<keyword evidence="2" id="KW-1185">Reference proteome</keyword>
<dbReference type="HOGENOM" id="CLU_029122_0_0_1"/>
<dbReference type="GO" id="GO:0006513">
    <property type="term" value="P:protein monoubiquitination"/>
    <property type="evidence" value="ECO:0007669"/>
    <property type="project" value="TreeGrafter"/>
</dbReference>
<dbReference type="Proteomes" id="UP000000267">
    <property type="component" value="Unassembled WGS sequence"/>
</dbReference>
<sequence length="355" mass="40209">MRYLVEELPRVDSLNILVDGRVPVRVVSLSGVKIELEVVDEVGKLEVVDILFPNEIKLRGSELRFVQNGLCYSSRLRYFGDRVNVLSMAMDLEEKWSKKWLLSMGHISFSCIGCKKVLLQKGDNVTKLNSLPSEFWMELMDYWHCHKPHVEGQAVVDYSKKYNSLQPSQGELLLGPSVLCCSQLTLDSSRITIAEGSVVCVSCDSLLGVVENDGLLKLNKWCLLLNDIERFPPEQHVISSISSHVINNSVRYFILRNGKDHLFIWVFAIGINVSFTNGQIYKNSIKLLYKEDIDQELCSKVNIENISVMELPYNDFIENIKNVNKSIPEDARSLNGWNVSYVPLITSSPSSFTPA</sequence>
<dbReference type="Pfam" id="PF09814">
    <property type="entry name" value="HECT_2"/>
    <property type="match status" value="1"/>
</dbReference>
<dbReference type="EMBL" id="DS480448">
    <property type="protein sequence ID" value="EDO15709.1"/>
    <property type="molecule type" value="Genomic_DNA"/>
</dbReference>
<dbReference type="eggNOG" id="KOG4784">
    <property type="taxonomic scope" value="Eukaryota"/>
</dbReference>
<dbReference type="STRING" id="436907.A7TPW1"/>
<dbReference type="GO" id="GO:0005829">
    <property type="term" value="C:cytosol"/>
    <property type="evidence" value="ECO:0007669"/>
    <property type="project" value="TreeGrafter"/>
</dbReference>
<dbReference type="GO" id="GO:0031624">
    <property type="term" value="F:ubiquitin conjugating enzyme binding"/>
    <property type="evidence" value="ECO:0007669"/>
    <property type="project" value="TreeGrafter"/>
</dbReference>
<dbReference type="AlphaFoldDB" id="A7TPW1"/>
<reference evidence="1 2" key="1">
    <citation type="journal article" date="2007" name="Proc. Natl. Acad. Sci. U.S.A.">
        <title>Independent sorting-out of thousands of duplicated gene pairs in two yeast species descended from a whole-genome duplication.</title>
        <authorList>
            <person name="Scannell D.R."/>
            <person name="Frank A.C."/>
            <person name="Conant G.C."/>
            <person name="Byrne K.P."/>
            <person name="Woolfit M."/>
            <person name="Wolfe K.H."/>
        </authorList>
    </citation>
    <scope>NUCLEOTIDE SEQUENCE [LARGE SCALE GENOMIC DNA]</scope>
    <source>
        <strain evidence="2">ATCC 22028 / DSM 70294 / BCRC 21397 / CBS 2163 / NBRC 10782 / NRRL Y-8283 / UCD 57-17</strain>
    </source>
</reference>